<dbReference type="EMBL" id="GBRH01169442">
    <property type="protein sequence ID" value="JAE28454.1"/>
    <property type="molecule type" value="Transcribed_RNA"/>
</dbReference>
<dbReference type="AlphaFoldDB" id="A0A0A9GY34"/>
<organism evidence="1">
    <name type="scientific">Arundo donax</name>
    <name type="common">Giant reed</name>
    <name type="synonym">Donax arundinaceus</name>
    <dbReference type="NCBI Taxonomy" id="35708"/>
    <lineage>
        <taxon>Eukaryota</taxon>
        <taxon>Viridiplantae</taxon>
        <taxon>Streptophyta</taxon>
        <taxon>Embryophyta</taxon>
        <taxon>Tracheophyta</taxon>
        <taxon>Spermatophyta</taxon>
        <taxon>Magnoliopsida</taxon>
        <taxon>Liliopsida</taxon>
        <taxon>Poales</taxon>
        <taxon>Poaceae</taxon>
        <taxon>PACMAD clade</taxon>
        <taxon>Arundinoideae</taxon>
        <taxon>Arundineae</taxon>
        <taxon>Arundo</taxon>
    </lineage>
</organism>
<sequence length="43" mass="4904">MFLIEMRSGNTFSDGDGQEILGFAYMCFTKCYRCTLNDNDVVP</sequence>
<reference evidence="1" key="1">
    <citation type="submission" date="2014-09" db="EMBL/GenBank/DDBJ databases">
        <authorList>
            <person name="Magalhaes I.L.F."/>
            <person name="Oliveira U."/>
            <person name="Santos F.R."/>
            <person name="Vidigal T.H.D.A."/>
            <person name="Brescovit A.D."/>
            <person name="Santos A.J."/>
        </authorList>
    </citation>
    <scope>NUCLEOTIDE SEQUENCE</scope>
    <source>
        <tissue evidence="1">Shoot tissue taken approximately 20 cm above the soil surface</tissue>
    </source>
</reference>
<reference evidence="1" key="2">
    <citation type="journal article" date="2015" name="Data Brief">
        <title>Shoot transcriptome of the giant reed, Arundo donax.</title>
        <authorList>
            <person name="Barrero R.A."/>
            <person name="Guerrero F.D."/>
            <person name="Moolhuijzen P."/>
            <person name="Goolsby J.A."/>
            <person name="Tidwell J."/>
            <person name="Bellgard S.E."/>
            <person name="Bellgard M.I."/>
        </authorList>
    </citation>
    <scope>NUCLEOTIDE SEQUENCE</scope>
    <source>
        <tissue evidence="1">Shoot tissue taken approximately 20 cm above the soil surface</tissue>
    </source>
</reference>
<name>A0A0A9GY34_ARUDO</name>
<evidence type="ECO:0000313" key="1">
    <source>
        <dbReference type="EMBL" id="JAE28454.1"/>
    </source>
</evidence>
<protein>
    <submittedName>
        <fullName evidence="1">Uncharacterized protein</fullName>
    </submittedName>
</protein>
<proteinExistence type="predicted"/>
<accession>A0A0A9GY34</accession>